<dbReference type="GO" id="GO:0032259">
    <property type="term" value="P:methylation"/>
    <property type="evidence" value="ECO:0007669"/>
    <property type="project" value="UniProtKB-KW"/>
</dbReference>
<name>A0AAW9Q3T0_9CYAN</name>
<dbReference type="AlphaFoldDB" id="A0AAW9Q3T0"/>
<gene>
    <name evidence="1" type="ORF">V2H45_20745</name>
</gene>
<dbReference type="Gene3D" id="3.40.50.150">
    <property type="entry name" value="Vaccinia Virus protein VP39"/>
    <property type="match status" value="1"/>
</dbReference>
<dbReference type="SUPFAM" id="SSF53335">
    <property type="entry name" value="S-adenosyl-L-methionine-dependent methyltransferases"/>
    <property type="match status" value="1"/>
</dbReference>
<proteinExistence type="predicted"/>
<evidence type="ECO:0000313" key="1">
    <source>
        <dbReference type="EMBL" id="MEE3719178.1"/>
    </source>
</evidence>
<keyword evidence="2" id="KW-1185">Reference proteome</keyword>
<keyword evidence="1" id="KW-0808">Transferase</keyword>
<reference evidence="1" key="1">
    <citation type="submission" date="2024-01" db="EMBL/GenBank/DDBJ databases">
        <title>Bank of Algae and Cyanobacteria of the Azores (BACA) strain genomes.</title>
        <authorList>
            <person name="Luz R."/>
            <person name="Cordeiro R."/>
            <person name="Fonseca A."/>
            <person name="Goncalves V."/>
        </authorList>
    </citation>
    <scope>NUCLEOTIDE SEQUENCE</scope>
    <source>
        <strain evidence="1">BACA0141</strain>
    </source>
</reference>
<organism evidence="1 2">
    <name type="scientific">Tumidithrix elongata BACA0141</name>
    <dbReference type="NCBI Taxonomy" id="2716417"/>
    <lineage>
        <taxon>Bacteria</taxon>
        <taxon>Bacillati</taxon>
        <taxon>Cyanobacteriota</taxon>
        <taxon>Cyanophyceae</taxon>
        <taxon>Pseudanabaenales</taxon>
        <taxon>Pseudanabaenaceae</taxon>
        <taxon>Tumidithrix</taxon>
        <taxon>Tumidithrix elongata</taxon>
    </lineage>
</organism>
<dbReference type="InterPro" id="IPR029063">
    <property type="entry name" value="SAM-dependent_MTases_sf"/>
</dbReference>
<dbReference type="EMBL" id="JAZBJZ010000116">
    <property type="protein sequence ID" value="MEE3719178.1"/>
    <property type="molecule type" value="Genomic_DNA"/>
</dbReference>
<keyword evidence="1" id="KW-0489">Methyltransferase</keyword>
<dbReference type="GO" id="GO:0008168">
    <property type="term" value="F:methyltransferase activity"/>
    <property type="evidence" value="ECO:0007669"/>
    <property type="project" value="UniProtKB-KW"/>
</dbReference>
<dbReference type="Proteomes" id="UP001333818">
    <property type="component" value="Unassembled WGS sequence"/>
</dbReference>
<dbReference type="RefSeq" id="WP_330485614.1">
    <property type="nucleotide sequence ID" value="NZ_JAZBJZ010000116.1"/>
</dbReference>
<sequence length="232" mass="26124">MGLKLANVVPWGRSLPEYIKMFALSDRDLSLSILDCAAGPASFNAELTHKGGNVISCDPIYQFGVGDIAKQIDATYTTIIQQVSANLDRYVWRDIDSPAQLGQVRMSAMGLFLEDFPKGLQNGRYMLESLPQLSFATQQFDLALCSHFLFAYSKQLSETFHYEAIAEMCRVAKEVRIFPLLTISGEPSPYLHTIIETLTQQGYQPEIQSVNYEFQRGGNQMLKICKPLFFNK</sequence>
<evidence type="ECO:0000313" key="2">
    <source>
        <dbReference type="Proteomes" id="UP001333818"/>
    </source>
</evidence>
<comment type="caution">
    <text evidence="1">The sequence shown here is derived from an EMBL/GenBank/DDBJ whole genome shotgun (WGS) entry which is preliminary data.</text>
</comment>
<protein>
    <submittedName>
        <fullName evidence="1">SAM-dependent methyltransferase</fullName>
    </submittedName>
</protein>
<accession>A0AAW9Q3T0</accession>